<accession>A0ABU1CDQ4</accession>
<dbReference type="Proteomes" id="UP001233535">
    <property type="component" value="Unassembled WGS sequence"/>
</dbReference>
<dbReference type="RefSeq" id="WP_309262487.1">
    <property type="nucleotide sequence ID" value="NZ_JARUHG010000003.1"/>
</dbReference>
<organism evidence="1 2">
    <name type="scientific">Lysobacter arvi</name>
    <dbReference type="NCBI Taxonomy" id="3038776"/>
    <lineage>
        <taxon>Bacteria</taxon>
        <taxon>Pseudomonadati</taxon>
        <taxon>Pseudomonadota</taxon>
        <taxon>Gammaproteobacteria</taxon>
        <taxon>Lysobacterales</taxon>
        <taxon>Lysobacteraceae</taxon>
        <taxon>Lysobacter</taxon>
    </lineage>
</organism>
<name>A0ABU1CDQ4_9GAMM</name>
<evidence type="ECO:0000313" key="2">
    <source>
        <dbReference type="Proteomes" id="UP001233535"/>
    </source>
</evidence>
<keyword evidence="2" id="KW-1185">Reference proteome</keyword>
<gene>
    <name evidence="1" type="ORF">P8609_10150</name>
</gene>
<reference evidence="1 2" key="1">
    <citation type="submission" date="2023-04" db="EMBL/GenBank/DDBJ databases">
        <title>Lysobacter sp. strain UC isolated from soil sample.</title>
        <authorList>
            <person name="Choksket S."/>
            <person name="Harshvardhan F."/>
            <person name="Rana R."/>
            <person name="Patil P.B."/>
            <person name="Korpole S."/>
        </authorList>
    </citation>
    <scope>NUCLEOTIDE SEQUENCE [LARGE SCALE GENOMIC DNA]</scope>
    <source>
        <strain evidence="1 2">UC</strain>
    </source>
</reference>
<evidence type="ECO:0000313" key="1">
    <source>
        <dbReference type="EMBL" id="MDR0183323.1"/>
    </source>
</evidence>
<proteinExistence type="predicted"/>
<sequence length="43" mass="4498">MKIIVTNPNAARVLDASNGAAVWKEIQAAERQTACGGGRSVSR</sequence>
<comment type="caution">
    <text evidence="1">The sequence shown here is derived from an EMBL/GenBank/DDBJ whole genome shotgun (WGS) entry which is preliminary data.</text>
</comment>
<dbReference type="EMBL" id="JARUHG010000003">
    <property type="protein sequence ID" value="MDR0183323.1"/>
    <property type="molecule type" value="Genomic_DNA"/>
</dbReference>
<protein>
    <submittedName>
        <fullName evidence="1">Uncharacterized protein</fullName>
    </submittedName>
</protein>